<dbReference type="InterPro" id="IPR000504">
    <property type="entry name" value="RRM_dom"/>
</dbReference>
<reference evidence="5" key="1">
    <citation type="submission" date="2015-09" db="EMBL/GenBank/DDBJ databases">
        <title>Scylla olivacea transcriptome.</title>
        <authorList>
            <person name="Ikhwanuddin M."/>
        </authorList>
    </citation>
    <scope>NUCLEOTIDE SEQUENCE</scope>
</reference>
<dbReference type="Pfam" id="PF16367">
    <property type="entry name" value="RRM_7"/>
    <property type="match status" value="1"/>
</dbReference>
<dbReference type="InterPro" id="IPR034819">
    <property type="entry name" value="CPEB"/>
</dbReference>
<protein>
    <recommendedName>
        <fullName evidence="4">RRM domain-containing protein</fullName>
    </recommendedName>
</protein>
<dbReference type="GO" id="GO:0008135">
    <property type="term" value="F:translation factor activity, RNA binding"/>
    <property type="evidence" value="ECO:0007669"/>
    <property type="project" value="TreeGrafter"/>
</dbReference>
<dbReference type="PROSITE" id="PS50102">
    <property type="entry name" value="RRM"/>
    <property type="match status" value="1"/>
</dbReference>
<dbReference type="InterPro" id="IPR012677">
    <property type="entry name" value="Nucleotide-bd_a/b_plait_sf"/>
</dbReference>
<feature type="compositionally biased region" description="Low complexity" evidence="3">
    <location>
        <begin position="153"/>
        <end position="174"/>
    </location>
</feature>
<dbReference type="Gene3D" id="3.30.70.330">
    <property type="match status" value="2"/>
</dbReference>
<dbReference type="EMBL" id="GDRN01060982">
    <property type="protein sequence ID" value="JAI65271.1"/>
    <property type="molecule type" value="Transcribed_RNA"/>
</dbReference>
<dbReference type="GO" id="GO:0043005">
    <property type="term" value="C:neuron projection"/>
    <property type="evidence" value="ECO:0007669"/>
    <property type="project" value="TreeGrafter"/>
</dbReference>
<evidence type="ECO:0000256" key="3">
    <source>
        <dbReference type="SAM" id="MobiDB-lite"/>
    </source>
</evidence>
<feature type="compositionally biased region" description="Low complexity" evidence="3">
    <location>
        <begin position="118"/>
        <end position="137"/>
    </location>
</feature>
<name>A0A0P4WDD1_SCYOL</name>
<dbReference type="InterPro" id="IPR032292">
    <property type="entry name" value="CEBP1_N"/>
</dbReference>
<evidence type="ECO:0000256" key="1">
    <source>
        <dbReference type="ARBA" id="ARBA00022884"/>
    </source>
</evidence>
<dbReference type="AlphaFoldDB" id="A0A0P4WDD1"/>
<dbReference type="GO" id="GO:0003730">
    <property type="term" value="F:mRNA 3'-UTR binding"/>
    <property type="evidence" value="ECO:0007669"/>
    <property type="project" value="InterPro"/>
</dbReference>
<evidence type="ECO:0000256" key="2">
    <source>
        <dbReference type="PROSITE-ProRule" id="PRU00176"/>
    </source>
</evidence>
<feature type="region of interest" description="Disordered" evidence="3">
    <location>
        <begin position="83"/>
        <end position="195"/>
    </location>
</feature>
<dbReference type="GO" id="GO:2000766">
    <property type="term" value="P:negative regulation of cytoplasmic translation"/>
    <property type="evidence" value="ECO:0007669"/>
    <property type="project" value="TreeGrafter"/>
</dbReference>
<feature type="compositionally biased region" description="Polar residues" evidence="3">
    <location>
        <begin position="83"/>
        <end position="100"/>
    </location>
</feature>
<dbReference type="PANTHER" id="PTHR12566:SF9">
    <property type="entry name" value="CYTOPLASMIC POLYADENYLATION ELEMENT-BINDING PROTEIN 1"/>
    <property type="match status" value="1"/>
</dbReference>
<dbReference type="SUPFAM" id="SSF54928">
    <property type="entry name" value="RNA-binding domain, RBD"/>
    <property type="match status" value="1"/>
</dbReference>
<evidence type="ECO:0000259" key="4">
    <source>
        <dbReference type="PROSITE" id="PS50102"/>
    </source>
</evidence>
<dbReference type="Pfam" id="PF16368">
    <property type="entry name" value="CEBP1_N"/>
    <property type="match status" value="1"/>
</dbReference>
<accession>A0A0P4WDD1</accession>
<dbReference type="SMART" id="SM00360">
    <property type="entry name" value="RRM"/>
    <property type="match status" value="1"/>
</dbReference>
<organism evidence="5">
    <name type="scientific">Scylla olivacea</name>
    <name type="common">Orange mud crab</name>
    <name type="synonym">Cancer olivacea</name>
    <dbReference type="NCBI Taxonomy" id="85551"/>
    <lineage>
        <taxon>Eukaryota</taxon>
        <taxon>Metazoa</taxon>
        <taxon>Ecdysozoa</taxon>
        <taxon>Arthropoda</taxon>
        <taxon>Crustacea</taxon>
        <taxon>Multicrustacea</taxon>
        <taxon>Malacostraca</taxon>
        <taxon>Eumalacostraca</taxon>
        <taxon>Eucarida</taxon>
        <taxon>Decapoda</taxon>
        <taxon>Pleocyemata</taxon>
        <taxon>Brachyura</taxon>
        <taxon>Eubrachyura</taxon>
        <taxon>Portunoidea</taxon>
        <taxon>Portunidae</taxon>
        <taxon>Portuninae</taxon>
        <taxon>Scylla</taxon>
    </lineage>
</organism>
<sequence>MMQSGLGELSDLYGSLSLGGSEAGENTSLETIMRINSFLNNSLDLHNIIPDTSSKNSIDIMLSELMNSTGGIPLMNWKSQPISRSVTSAGSKKSSQLQHNSGGGDPSIPLSRLLAQTYSYSSESSSPSSSLTPHSTSQGYGHNNSVFGYMDDSPQSSGSSNSRQSFSYSQSPGSVGCRMKQTSSSSDPGSPTLGEAILMGCQDVSPASHDVSGSKITDAVTLANLVSSLSLGGCNRHPGQLSTEGVSRSSAVVQNNSLMCTSSQQVSNSIALLGMQPQHGQQQQQLQEQSSNLRQLSLGLNNGNVHPVSPLPQGLDVNGLAQLQSAWLTSQRLPSLAGPGFQGSEQNKSPGTLTSLLSTPADTFCIEKAAKMHRNAAAVCDANCTWSGQLPVKMHKNPTYSCKVFLGGVPWDLTESTLKQTFSSFGEIQVEWPGKKSSINPPKGYIYVIFEDEKQVQIIPWIISDSNYVRCPSYQLDPAKTVFVGALHGTLSAEGLASIMNDLFGGVVYSGTGGPILSRFLLSGMWFAAGTVFLPGGGMLQILLSELLARDSSYGEPQWSQTYHEKLQAPLPEQQWPPHLDGLKFFSFVS</sequence>
<dbReference type="GO" id="GO:0045202">
    <property type="term" value="C:synapse"/>
    <property type="evidence" value="ECO:0007669"/>
    <property type="project" value="TreeGrafter"/>
</dbReference>
<dbReference type="GO" id="GO:0005634">
    <property type="term" value="C:nucleus"/>
    <property type="evidence" value="ECO:0007669"/>
    <property type="project" value="TreeGrafter"/>
</dbReference>
<dbReference type="GO" id="GO:0043022">
    <property type="term" value="F:ribosome binding"/>
    <property type="evidence" value="ECO:0007669"/>
    <property type="project" value="TreeGrafter"/>
</dbReference>
<dbReference type="InterPro" id="IPR035979">
    <property type="entry name" value="RBD_domain_sf"/>
</dbReference>
<evidence type="ECO:0000313" key="5">
    <source>
        <dbReference type="EMBL" id="JAI65271.1"/>
    </source>
</evidence>
<feature type="domain" description="RRM" evidence="4">
    <location>
        <begin position="402"/>
        <end position="457"/>
    </location>
</feature>
<dbReference type="GO" id="GO:0005737">
    <property type="term" value="C:cytoplasm"/>
    <property type="evidence" value="ECO:0007669"/>
    <property type="project" value="TreeGrafter"/>
</dbReference>
<proteinExistence type="predicted"/>
<keyword evidence="1 2" id="KW-0694">RNA-binding</keyword>
<dbReference type="PANTHER" id="PTHR12566">
    <property type="entry name" value="CYTOPLASMIC POLYADENYLATION ELEMENT BINDING PROTEIN CPEB"/>
    <property type="match status" value="1"/>
</dbReference>
<dbReference type="GO" id="GO:0000900">
    <property type="term" value="F:mRNA regulatory element binding translation repressor activity"/>
    <property type="evidence" value="ECO:0007669"/>
    <property type="project" value="TreeGrafter"/>
</dbReference>
<feature type="compositionally biased region" description="Polar residues" evidence="3">
    <location>
        <begin position="180"/>
        <end position="189"/>
    </location>
</feature>